<dbReference type="GO" id="GO:0009738">
    <property type="term" value="P:abscisic acid-activated signaling pathway"/>
    <property type="evidence" value="ECO:0007669"/>
    <property type="project" value="InterPro"/>
</dbReference>
<keyword evidence="4" id="KW-1185">Reference proteome</keyword>
<dbReference type="GO" id="GO:0038023">
    <property type="term" value="F:signaling receptor activity"/>
    <property type="evidence" value="ECO:0007669"/>
    <property type="project" value="InterPro"/>
</dbReference>
<protein>
    <recommendedName>
        <fullName evidence="2">Bet v I/Major latex protein domain-containing protein</fullName>
    </recommendedName>
</protein>
<dbReference type="InterPro" id="IPR023393">
    <property type="entry name" value="START-like_dom_sf"/>
</dbReference>
<dbReference type="PANTHER" id="PTHR31213">
    <property type="entry name" value="OS08G0374000 PROTEIN-RELATED"/>
    <property type="match status" value="1"/>
</dbReference>
<comment type="caution">
    <text evidence="3">The sequence shown here is derived from an EMBL/GenBank/DDBJ whole genome shotgun (WGS) entry which is preliminary data.</text>
</comment>
<dbReference type="EMBL" id="JACGCM010002329">
    <property type="protein sequence ID" value="KAF6141286.1"/>
    <property type="molecule type" value="Genomic_DNA"/>
</dbReference>
<dbReference type="SUPFAM" id="SSF55961">
    <property type="entry name" value="Bet v1-like"/>
    <property type="match status" value="1"/>
</dbReference>
<gene>
    <name evidence="3" type="ORF">GIB67_024370</name>
</gene>
<dbReference type="FunFam" id="3.30.530.20:FF:000007">
    <property type="entry name" value="Major pollen allergen Bet v 1-A"/>
    <property type="match status" value="1"/>
</dbReference>
<dbReference type="GO" id="GO:0005737">
    <property type="term" value="C:cytoplasm"/>
    <property type="evidence" value="ECO:0007669"/>
    <property type="project" value="TreeGrafter"/>
</dbReference>
<dbReference type="Proteomes" id="UP000541444">
    <property type="component" value="Unassembled WGS sequence"/>
</dbReference>
<dbReference type="GO" id="GO:0005634">
    <property type="term" value="C:nucleus"/>
    <property type="evidence" value="ECO:0007669"/>
    <property type="project" value="TreeGrafter"/>
</dbReference>
<proteinExistence type="inferred from homology"/>
<name>A0A7J7LF40_9MAGN</name>
<dbReference type="AlphaFoldDB" id="A0A7J7LF40"/>
<feature type="domain" description="Bet v I/Major latex protein" evidence="2">
    <location>
        <begin position="2"/>
        <end position="89"/>
    </location>
</feature>
<evidence type="ECO:0000313" key="3">
    <source>
        <dbReference type="EMBL" id="KAF6141286.1"/>
    </source>
</evidence>
<dbReference type="Pfam" id="PF00407">
    <property type="entry name" value="Bet_v_1"/>
    <property type="match status" value="1"/>
</dbReference>
<sequence>MPKLMPYAIKSVKKLEGDGGVGTVIQINFAAGPFKYEKHRTDDEIDIGSHFSKHTLIEGDLLVDKLDSIVFEVKFEASRNGGCIVKITSHNSRDLSLDLCQTRAISIPDSRVTYAISNDT</sequence>
<dbReference type="GO" id="GO:0006952">
    <property type="term" value="P:defense response"/>
    <property type="evidence" value="ECO:0007669"/>
    <property type="project" value="InterPro"/>
</dbReference>
<organism evidence="3 4">
    <name type="scientific">Kingdonia uniflora</name>
    <dbReference type="NCBI Taxonomy" id="39325"/>
    <lineage>
        <taxon>Eukaryota</taxon>
        <taxon>Viridiplantae</taxon>
        <taxon>Streptophyta</taxon>
        <taxon>Embryophyta</taxon>
        <taxon>Tracheophyta</taxon>
        <taxon>Spermatophyta</taxon>
        <taxon>Magnoliopsida</taxon>
        <taxon>Ranunculales</taxon>
        <taxon>Circaeasteraceae</taxon>
        <taxon>Kingdonia</taxon>
    </lineage>
</organism>
<dbReference type="PANTHER" id="PTHR31213:SF201">
    <property type="entry name" value="OS03G0300400 PROTEIN"/>
    <property type="match status" value="1"/>
</dbReference>
<comment type="similarity">
    <text evidence="1">Belongs to the BetVI family.</text>
</comment>
<evidence type="ECO:0000259" key="2">
    <source>
        <dbReference type="Pfam" id="PF00407"/>
    </source>
</evidence>
<dbReference type="OrthoDB" id="877951at2759"/>
<dbReference type="CDD" id="cd07816">
    <property type="entry name" value="Bet_v1-like"/>
    <property type="match status" value="1"/>
</dbReference>
<dbReference type="GO" id="GO:0010427">
    <property type="term" value="F:abscisic acid binding"/>
    <property type="evidence" value="ECO:0007669"/>
    <property type="project" value="InterPro"/>
</dbReference>
<evidence type="ECO:0000313" key="4">
    <source>
        <dbReference type="Proteomes" id="UP000541444"/>
    </source>
</evidence>
<dbReference type="Gene3D" id="3.30.530.20">
    <property type="match status" value="1"/>
</dbReference>
<dbReference type="GO" id="GO:0004864">
    <property type="term" value="F:protein phosphatase inhibitor activity"/>
    <property type="evidence" value="ECO:0007669"/>
    <property type="project" value="InterPro"/>
</dbReference>
<dbReference type="InterPro" id="IPR000916">
    <property type="entry name" value="Bet_v_I/MLP"/>
</dbReference>
<reference evidence="3 4" key="1">
    <citation type="journal article" date="2020" name="IScience">
        <title>Genome Sequencing of the Endangered Kingdonia uniflora (Circaeasteraceae, Ranunculales) Reveals Potential Mechanisms of Evolutionary Specialization.</title>
        <authorList>
            <person name="Sun Y."/>
            <person name="Deng T."/>
            <person name="Zhang A."/>
            <person name="Moore M.J."/>
            <person name="Landis J.B."/>
            <person name="Lin N."/>
            <person name="Zhang H."/>
            <person name="Zhang X."/>
            <person name="Huang J."/>
            <person name="Zhang X."/>
            <person name="Sun H."/>
            <person name="Wang H."/>
        </authorList>
    </citation>
    <scope>NUCLEOTIDE SEQUENCE [LARGE SCALE GENOMIC DNA]</scope>
    <source>
        <strain evidence="3">TB1705</strain>
        <tissue evidence="3">Leaf</tissue>
    </source>
</reference>
<dbReference type="InterPro" id="IPR050279">
    <property type="entry name" value="Plant_def-hormone_signal"/>
</dbReference>
<evidence type="ECO:0000256" key="1">
    <source>
        <dbReference type="ARBA" id="ARBA00009744"/>
    </source>
</evidence>
<dbReference type="InterPro" id="IPR024949">
    <property type="entry name" value="Bet_v_I_allergen"/>
</dbReference>
<accession>A0A7J7LF40</accession>
<dbReference type="PRINTS" id="PR00634">
    <property type="entry name" value="BETALLERGEN"/>
</dbReference>